<dbReference type="EMBL" id="CP001958">
    <property type="protein sequence ID" value="ADG97092.1"/>
    <property type="molecule type" value="Genomic_DNA"/>
</dbReference>
<dbReference type="NCBIfam" id="TIGR00027">
    <property type="entry name" value="mthyl_TIGR00027"/>
    <property type="match status" value="1"/>
</dbReference>
<dbReference type="InterPro" id="IPR007213">
    <property type="entry name" value="Ppm1/Ppm2/Tcmp"/>
</dbReference>
<dbReference type="AlphaFoldDB" id="D6ZCQ0"/>
<dbReference type="OrthoDB" id="9806164at2"/>
<accession>D6ZCQ0</accession>
<dbReference type="HOGENOM" id="CLU_056160_2_1_11"/>
<dbReference type="PANTHER" id="PTHR43619:SF2">
    <property type="entry name" value="S-ADENOSYL-L-METHIONINE-DEPENDENT METHYLTRANSFERASES SUPERFAMILY PROTEIN"/>
    <property type="match status" value="1"/>
</dbReference>
<proteinExistence type="inferred from homology"/>
<name>D6ZCQ0_SEGRD</name>
<dbReference type="Proteomes" id="UP000002247">
    <property type="component" value="Chromosome"/>
</dbReference>
<dbReference type="Pfam" id="PF04072">
    <property type="entry name" value="LCM"/>
    <property type="match status" value="1"/>
</dbReference>
<dbReference type="InterPro" id="IPR029063">
    <property type="entry name" value="SAM-dependent_MTases_sf"/>
</dbReference>
<protein>
    <recommendedName>
        <fullName evidence="6">S-adenosyl-L-methionine-dependent methyltransferase</fullName>
        <ecNumber evidence="6">2.1.1.-</ecNumber>
    </recommendedName>
</protein>
<evidence type="ECO:0000256" key="3">
    <source>
        <dbReference type="ARBA" id="ARBA00022603"/>
    </source>
</evidence>
<dbReference type="InterPro" id="IPR011610">
    <property type="entry name" value="SAM_mthyl_Trfase_ML2640-like"/>
</dbReference>
<dbReference type="EC" id="2.1.1.-" evidence="6"/>
<evidence type="ECO:0000256" key="2">
    <source>
        <dbReference type="ARBA" id="ARBA00008138"/>
    </source>
</evidence>
<comment type="similarity">
    <text evidence="2 6">Belongs to the UPF0677 family.</text>
</comment>
<dbReference type="GO" id="GO:0032259">
    <property type="term" value="P:methylation"/>
    <property type="evidence" value="ECO:0007669"/>
    <property type="project" value="UniProtKB-KW"/>
</dbReference>
<evidence type="ECO:0000256" key="1">
    <source>
        <dbReference type="ARBA" id="ARBA00003907"/>
    </source>
</evidence>
<evidence type="ECO:0000313" key="8">
    <source>
        <dbReference type="Proteomes" id="UP000002247"/>
    </source>
</evidence>
<organism evidence="7 8">
    <name type="scientific">Segniliparus rotundus (strain ATCC BAA-972 / CDC 1076 / CIP 108378 / DSM 44985 / JCM 13578)</name>
    <dbReference type="NCBI Taxonomy" id="640132"/>
    <lineage>
        <taxon>Bacteria</taxon>
        <taxon>Bacillati</taxon>
        <taxon>Actinomycetota</taxon>
        <taxon>Actinomycetes</taxon>
        <taxon>Mycobacteriales</taxon>
        <taxon>Segniliparaceae</taxon>
        <taxon>Segniliparus</taxon>
    </lineage>
</organism>
<evidence type="ECO:0000256" key="5">
    <source>
        <dbReference type="ARBA" id="ARBA00022691"/>
    </source>
</evidence>
<keyword evidence="8" id="KW-1185">Reference proteome</keyword>
<dbReference type="RefSeq" id="WP_013137548.1">
    <property type="nucleotide sequence ID" value="NC_014168.1"/>
</dbReference>
<gene>
    <name evidence="7" type="ordered locus">Srot_0610</name>
</gene>
<keyword evidence="5 6" id="KW-0949">S-adenosyl-L-methionine</keyword>
<dbReference type="GO" id="GO:0008168">
    <property type="term" value="F:methyltransferase activity"/>
    <property type="evidence" value="ECO:0007669"/>
    <property type="project" value="UniProtKB-UniRule"/>
</dbReference>
<evidence type="ECO:0000256" key="6">
    <source>
        <dbReference type="RuleBase" id="RU362030"/>
    </source>
</evidence>
<dbReference type="PANTHER" id="PTHR43619">
    <property type="entry name" value="S-ADENOSYL-L-METHIONINE-DEPENDENT METHYLTRANSFERASE YKTD-RELATED"/>
    <property type="match status" value="1"/>
</dbReference>
<keyword evidence="3 6" id="KW-0489">Methyltransferase</keyword>
<evidence type="ECO:0000256" key="4">
    <source>
        <dbReference type="ARBA" id="ARBA00022679"/>
    </source>
</evidence>
<dbReference type="KEGG" id="srt:Srot_0610"/>
<comment type="function">
    <text evidence="1 6">Exhibits S-adenosyl-L-methionine-dependent methyltransferase activity.</text>
</comment>
<reference evidence="7 8" key="1">
    <citation type="journal article" date="2010" name="Stand. Genomic Sci.">
        <title>Complete genome sequence of Segniliparus rotundus type strain (CDC 1076).</title>
        <authorList>
            <person name="Sikorski J."/>
            <person name="Lapidus A."/>
            <person name="Copeland A."/>
            <person name="Misra M."/>
            <person name="Glavina Del Rio T."/>
            <person name="Nolan M."/>
            <person name="Lucas S."/>
            <person name="Chen F."/>
            <person name="Tice H."/>
            <person name="Cheng J.F."/>
            <person name="Jando M."/>
            <person name="Schneider S."/>
            <person name="Bruce D."/>
            <person name="Goodwin L."/>
            <person name="Pitluck S."/>
            <person name="Liolios K."/>
            <person name="Mikhailova N."/>
            <person name="Pati A."/>
            <person name="Ivanova N."/>
            <person name="Mavromatis K."/>
            <person name="Chen A."/>
            <person name="Palaniappan K."/>
            <person name="Chertkov O."/>
            <person name="Land M."/>
            <person name="Hauser L."/>
            <person name="Chang Y.J."/>
            <person name="Jeffries C.D."/>
            <person name="Brettin T."/>
            <person name="Detter J.C."/>
            <person name="Han C."/>
            <person name="Rohde M."/>
            <person name="Goker M."/>
            <person name="Bristow J."/>
            <person name="Eisen J.A."/>
            <person name="Markowitz V."/>
            <person name="Hugenholtz P."/>
            <person name="Kyrpides N.C."/>
            <person name="Klenk H.P."/>
        </authorList>
    </citation>
    <scope>NUCLEOTIDE SEQUENCE [LARGE SCALE GENOMIC DNA]</scope>
    <source>
        <strain evidence="8">ATCC BAA-972 / CDC 1076 / CIP 108378 / DSM 44985 / JCM 13578</strain>
    </source>
</reference>
<keyword evidence="4 7" id="KW-0808">Transferase</keyword>
<evidence type="ECO:0000313" key="7">
    <source>
        <dbReference type="EMBL" id="ADG97092.1"/>
    </source>
</evidence>
<dbReference type="STRING" id="640132.Srot_0610"/>
<sequence length="301" mass="32874">MAVNNPSDRTEHDSWDIVSSVGFTALGVAAARALQNRRAQPLAVDPFAEAFVTAAGHPETQALLENAPEEAQWDEQTALWTDFFGARTRYFDEYFAGAGTPQVVILAAGLDSRAYRLPWQTGSVLFEVDQPEVLRFKADVIGKLGAQPLVDRREVAFDLRDEWAAALTAAGFDPEKPTAWLAEGLLIYLPGPAQDALFAQMHALSAPGSRMGVENGFRPGDVERVREAAAKGVVLRSGGSDFDPTTLWYDDPRADPQQWLAERGWTVAPVGRAQVAASYGRPFPEQFAALWSSTGYFTAER</sequence>
<dbReference type="Gene3D" id="3.40.50.150">
    <property type="entry name" value="Vaccinia Virus protein VP39"/>
    <property type="match status" value="1"/>
</dbReference>
<dbReference type="SUPFAM" id="SSF53335">
    <property type="entry name" value="S-adenosyl-L-methionine-dependent methyltransferases"/>
    <property type="match status" value="1"/>
</dbReference>
<dbReference type="eggNOG" id="COG3315">
    <property type="taxonomic scope" value="Bacteria"/>
</dbReference>